<evidence type="ECO:0000259" key="7">
    <source>
        <dbReference type="PROSITE" id="PS50850"/>
    </source>
</evidence>
<dbReference type="SUPFAM" id="SSF103473">
    <property type="entry name" value="MFS general substrate transporter"/>
    <property type="match status" value="2"/>
</dbReference>
<dbReference type="EMBL" id="BTGC01000008">
    <property type="protein sequence ID" value="GMM52304.1"/>
    <property type="molecule type" value="Genomic_DNA"/>
</dbReference>
<feature type="transmembrane region" description="Helical" evidence="6">
    <location>
        <begin position="532"/>
        <end position="554"/>
    </location>
</feature>
<dbReference type="GO" id="GO:0016020">
    <property type="term" value="C:membrane"/>
    <property type="evidence" value="ECO:0007669"/>
    <property type="project" value="UniProtKB-SubCell"/>
</dbReference>
<feature type="transmembrane region" description="Helical" evidence="6">
    <location>
        <begin position="260"/>
        <end position="280"/>
    </location>
</feature>
<evidence type="ECO:0000256" key="2">
    <source>
        <dbReference type="ARBA" id="ARBA00022692"/>
    </source>
</evidence>
<feature type="transmembrane region" description="Helical" evidence="6">
    <location>
        <begin position="163"/>
        <end position="183"/>
    </location>
</feature>
<feature type="transmembrane region" description="Helical" evidence="6">
    <location>
        <begin position="490"/>
        <end position="512"/>
    </location>
</feature>
<feature type="transmembrane region" description="Helical" evidence="6">
    <location>
        <begin position="189"/>
        <end position="213"/>
    </location>
</feature>
<dbReference type="InterPro" id="IPR020846">
    <property type="entry name" value="MFS_dom"/>
</dbReference>
<feature type="transmembrane region" description="Helical" evidence="6">
    <location>
        <begin position="427"/>
        <end position="446"/>
    </location>
</feature>
<feature type="transmembrane region" description="Helical" evidence="6">
    <location>
        <begin position="292"/>
        <end position="312"/>
    </location>
</feature>
<feature type="domain" description="Major facilitator superfamily (MFS) profile" evidence="7">
    <location>
        <begin position="97"/>
        <end position="558"/>
    </location>
</feature>
<dbReference type="PANTHER" id="PTHR42718:SF14">
    <property type="entry name" value="AMINOTRIAZOLE RESISTANCE PROTEIN"/>
    <property type="match status" value="1"/>
</dbReference>
<feature type="transmembrane region" description="Helical" evidence="6">
    <location>
        <begin position="225"/>
        <end position="248"/>
    </location>
</feature>
<feature type="region of interest" description="Disordered" evidence="5">
    <location>
        <begin position="560"/>
        <end position="600"/>
    </location>
</feature>
<reference evidence="8 9" key="1">
    <citation type="journal article" date="2023" name="Elife">
        <title>Identification of key yeast species and microbe-microbe interactions impacting larval growth of Drosophila in the wild.</title>
        <authorList>
            <person name="Mure A."/>
            <person name="Sugiura Y."/>
            <person name="Maeda R."/>
            <person name="Honda K."/>
            <person name="Sakurai N."/>
            <person name="Takahashi Y."/>
            <person name="Watada M."/>
            <person name="Katoh T."/>
            <person name="Gotoh A."/>
            <person name="Gotoh Y."/>
            <person name="Taniguchi I."/>
            <person name="Nakamura K."/>
            <person name="Hayashi T."/>
            <person name="Katayama T."/>
            <person name="Uemura T."/>
            <person name="Hattori Y."/>
        </authorList>
    </citation>
    <scope>NUCLEOTIDE SEQUENCE [LARGE SCALE GENOMIC DNA]</scope>
    <source>
        <strain evidence="8 9">SB-73</strain>
    </source>
</reference>
<dbReference type="InterPro" id="IPR036259">
    <property type="entry name" value="MFS_trans_sf"/>
</dbReference>
<dbReference type="Pfam" id="PF07690">
    <property type="entry name" value="MFS_1"/>
    <property type="match status" value="1"/>
</dbReference>
<evidence type="ECO:0000256" key="6">
    <source>
        <dbReference type="SAM" id="Phobius"/>
    </source>
</evidence>
<dbReference type="GO" id="GO:0022857">
    <property type="term" value="F:transmembrane transporter activity"/>
    <property type="evidence" value="ECO:0007669"/>
    <property type="project" value="InterPro"/>
</dbReference>
<dbReference type="AlphaFoldDB" id="A0AAV5RL85"/>
<keyword evidence="4 6" id="KW-0472">Membrane</keyword>
<comment type="caution">
    <text evidence="8">The sequence shown here is derived from an EMBL/GenBank/DDBJ whole genome shotgun (WGS) entry which is preliminary data.</text>
</comment>
<name>A0AAV5RL85_STABA</name>
<dbReference type="Proteomes" id="UP001362899">
    <property type="component" value="Unassembled WGS sequence"/>
</dbReference>
<sequence length="600" mass="65960">MHNFNDVPEKNKVEVRTYAEPCSDEYNIAGNDSSVHSQNSTEVPQLTDIVPSGSNCSYTNDKDPNGLLYEDADSILPSDKFTDGRYFKDNPKLEYVFIISVLLGQVFTQASSNVCLPLLQILSSHFDSDESQKTWYMSSFSLAQGTLILMSGRIGDIYGLKNAVMGGYLWTTIWSILAGVAGYVKTPTFFIVCRAMQGAGLAFVLPNVMGAAGRVYKPGSRRKHMVFSLIGLSAPLGGALGPIVAGWIATETTQWEWVFYHYAIGLAITMGISWWSIPYIKPHSALTGTKVAVDWIGCTIGVCSLVLFNFVWNQAPAAGWNSAYIIVLLIVSLVLMGFFFFYEGRYPSNPLVPKIVTTEIKLILTLLVLFFSWGSFGILFFRFFIFVQELRNYNPIQSAACLTPVLVSGTSAAMVCGMLISRIKAQFLLVFSMVIFMCSDVMLLEMPVHQSYFQISMGIWILGVWGMDWSFPAGSIILSDGLPAQFQGMAGSLLTTMIMYGMSLFLGIAGTIESQILKRHPGDILAAHKACMYFAIGLSSTAIVLSIILALLTINKKDDASTSSISEGSERKEDLEWSPDSNAITTISSPQQHMSSMEHT</sequence>
<feature type="transmembrane region" description="Helical" evidence="6">
    <location>
        <begin position="452"/>
        <end position="478"/>
    </location>
</feature>
<keyword evidence="9" id="KW-1185">Reference proteome</keyword>
<dbReference type="PANTHER" id="PTHR42718">
    <property type="entry name" value="MAJOR FACILITATOR SUPERFAMILY MULTIDRUG TRANSPORTER MFSC"/>
    <property type="match status" value="1"/>
</dbReference>
<dbReference type="InterPro" id="IPR011701">
    <property type="entry name" value="MFS"/>
</dbReference>
<evidence type="ECO:0000256" key="1">
    <source>
        <dbReference type="ARBA" id="ARBA00004141"/>
    </source>
</evidence>
<evidence type="ECO:0000256" key="3">
    <source>
        <dbReference type="ARBA" id="ARBA00022989"/>
    </source>
</evidence>
<keyword evidence="2 6" id="KW-0812">Transmembrane</keyword>
<evidence type="ECO:0000256" key="4">
    <source>
        <dbReference type="ARBA" id="ARBA00023136"/>
    </source>
</evidence>
<proteinExistence type="predicted"/>
<comment type="subcellular location">
    <subcellularLocation>
        <location evidence="1">Membrane</location>
        <topology evidence="1">Multi-pass membrane protein</topology>
    </subcellularLocation>
</comment>
<evidence type="ECO:0000313" key="9">
    <source>
        <dbReference type="Proteomes" id="UP001362899"/>
    </source>
</evidence>
<protein>
    <submittedName>
        <fullName evidence="8">Atr2 protein</fullName>
    </submittedName>
</protein>
<evidence type="ECO:0000256" key="5">
    <source>
        <dbReference type="SAM" id="MobiDB-lite"/>
    </source>
</evidence>
<keyword evidence="3 6" id="KW-1133">Transmembrane helix</keyword>
<feature type="compositionally biased region" description="Polar residues" evidence="5">
    <location>
        <begin position="579"/>
        <end position="600"/>
    </location>
</feature>
<feature type="transmembrane region" description="Helical" evidence="6">
    <location>
        <begin position="324"/>
        <end position="342"/>
    </location>
</feature>
<accession>A0AAV5RL85</accession>
<gene>
    <name evidence="8" type="ORF">DASB73_032670</name>
</gene>
<organism evidence="8 9">
    <name type="scientific">Starmerella bacillaris</name>
    <name type="common">Yeast</name>
    <name type="synonym">Candida zemplinina</name>
    <dbReference type="NCBI Taxonomy" id="1247836"/>
    <lineage>
        <taxon>Eukaryota</taxon>
        <taxon>Fungi</taxon>
        <taxon>Dikarya</taxon>
        <taxon>Ascomycota</taxon>
        <taxon>Saccharomycotina</taxon>
        <taxon>Dipodascomycetes</taxon>
        <taxon>Dipodascales</taxon>
        <taxon>Trichomonascaceae</taxon>
        <taxon>Starmerella</taxon>
    </lineage>
</organism>
<dbReference type="Gene3D" id="1.20.1250.20">
    <property type="entry name" value="MFS general substrate transporter like domains"/>
    <property type="match status" value="2"/>
</dbReference>
<feature type="transmembrane region" description="Helical" evidence="6">
    <location>
        <begin position="362"/>
        <end position="384"/>
    </location>
</feature>
<dbReference type="PROSITE" id="PS50850">
    <property type="entry name" value="MFS"/>
    <property type="match status" value="1"/>
</dbReference>
<evidence type="ECO:0000313" key="8">
    <source>
        <dbReference type="EMBL" id="GMM52304.1"/>
    </source>
</evidence>